<feature type="transmembrane region" description="Helical" evidence="3">
    <location>
        <begin position="419"/>
        <end position="445"/>
    </location>
</feature>
<dbReference type="InterPro" id="IPR018247">
    <property type="entry name" value="EF_Hand_1_Ca_BS"/>
</dbReference>
<proteinExistence type="predicted"/>
<evidence type="ECO:0000256" key="3">
    <source>
        <dbReference type="SAM" id="Phobius"/>
    </source>
</evidence>
<keyword evidence="3" id="KW-0812">Transmembrane</keyword>
<keyword evidence="6" id="KW-1185">Reference proteome</keyword>
<feature type="transmembrane region" description="Helical" evidence="3">
    <location>
        <begin position="12"/>
        <end position="33"/>
    </location>
</feature>
<feature type="transmembrane region" description="Helical" evidence="3">
    <location>
        <begin position="45"/>
        <end position="63"/>
    </location>
</feature>
<feature type="transmembrane region" description="Helical" evidence="3">
    <location>
        <begin position="109"/>
        <end position="126"/>
    </location>
</feature>
<dbReference type="Proteomes" id="UP001178507">
    <property type="component" value="Unassembled WGS sequence"/>
</dbReference>
<reference evidence="5" key="1">
    <citation type="submission" date="2023-08" db="EMBL/GenBank/DDBJ databases">
        <authorList>
            <person name="Chen Y."/>
            <person name="Shah S."/>
            <person name="Dougan E. K."/>
            <person name="Thang M."/>
            <person name="Chan C."/>
        </authorList>
    </citation>
    <scope>NUCLEOTIDE SEQUENCE</scope>
</reference>
<feature type="transmembrane region" description="Helical" evidence="3">
    <location>
        <begin position="326"/>
        <end position="351"/>
    </location>
</feature>
<feature type="transmembrane region" description="Helical" evidence="3">
    <location>
        <begin position="133"/>
        <end position="155"/>
    </location>
</feature>
<evidence type="ECO:0000256" key="2">
    <source>
        <dbReference type="SAM" id="MobiDB-lite"/>
    </source>
</evidence>
<feature type="transmembrane region" description="Helical" evidence="3">
    <location>
        <begin position="357"/>
        <end position="375"/>
    </location>
</feature>
<feature type="transmembrane region" description="Helical" evidence="3">
    <location>
        <begin position="161"/>
        <end position="182"/>
    </location>
</feature>
<evidence type="ECO:0000313" key="5">
    <source>
        <dbReference type="EMBL" id="CAJ1393272.1"/>
    </source>
</evidence>
<evidence type="ECO:0000313" key="6">
    <source>
        <dbReference type="Proteomes" id="UP001178507"/>
    </source>
</evidence>
<keyword evidence="3" id="KW-0472">Membrane</keyword>
<dbReference type="SUPFAM" id="SSF47473">
    <property type="entry name" value="EF-hand"/>
    <property type="match status" value="1"/>
</dbReference>
<dbReference type="Gene3D" id="1.10.238.10">
    <property type="entry name" value="EF-hand"/>
    <property type="match status" value="1"/>
</dbReference>
<keyword evidence="1" id="KW-0106">Calcium</keyword>
<dbReference type="EMBL" id="CAUJNA010002513">
    <property type="protein sequence ID" value="CAJ1393272.1"/>
    <property type="molecule type" value="Genomic_DNA"/>
</dbReference>
<dbReference type="InterPro" id="IPR011992">
    <property type="entry name" value="EF-hand-dom_pair"/>
</dbReference>
<dbReference type="InterPro" id="IPR002048">
    <property type="entry name" value="EF_hand_dom"/>
</dbReference>
<dbReference type="AlphaFoldDB" id="A0AA36ISP2"/>
<dbReference type="GO" id="GO:0005509">
    <property type="term" value="F:calcium ion binding"/>
    <property type="evidence" value="ECO:0007669"/>
    <property type="project" value="InterPro"/>
</dbReference>
<evidence type="ECO:0000256" key="1">
    <source>
        <dbReference type="ARBA" id="ARBA00022837"/>
    </source>
</evidence>
<sequence>MTSHPFVSPQTRWATVWVCAINCAVSIVSTCLYYSELHHLHDFPFFTAQLNAAIGALLAWLWLSLLPKDPSALDVPLRSWLWLSALLALQNSLEVLSIARVGNDDLPPILQQAVVPLSLLFSWLKLGRSYTKGIVWTLQIIAMLLAVCSVATGALARDAVVTSLGFLSLASVALGAAVGTWLEAEYLQRFWQLYRSSKYLHIQSDQPQKLPTDVFLRFPESTRLDESRSLGYLTKGNIYCVAPIFVSGQIASEVWYWAVGKNCCERLLGMALDTAIACRDTALVVDRSHNKQLFLLRHWPSFGMQLGCKLSLVSQGRLPAEESTKVAVLAGLMHLAVCMLTVLTMATATAYGKGACSGAWASVLLFAVPGMLYTFTEFQVIQAASATAYFLLAALQLPLQDLALSALNSSFASFRLSMLPAVLAVTCGLGMLVSLVLAVLSVMLVMSLMPVMCYRCSELTRLTRITSASASARLLTSITMTDIANPILSEKLPRFDLPDASDAEKHREWAEKLWYRMDRDRSGTVTREELDCDEFQDILKATIAPGRSNTNASYARAEINVSQALDFCMRKAAQNTSGELSFEEFSSFLRVLRAAGASSRKSDLVFALFDLDQSGEFMEVYRFFLGKRPTADKFEIEWAKLDSKVQGRVSHKQYDRWLRASSNPVFKSYAPDDDEPETAPRLSKKDADGLLRLTQQKRSAWRPLWNERWACQDQSLLNKALMPRQKYMFSRVQSESELRRFYMRHPRWESHYQKLDAPERQPGSLPECSSGRIRNPITGQREHWNQHWQTPKSVDLAPKFTPGSLLLRCPGKPPAHLLQGKEED</sequence>
<feature type="region of interest" description="Disordered" evidence="2">
    <location>
        <begin position="668"/>
        <end position="688"/>
    </location>
</feature>
<accession>A0AA36ISP2</accession>
<organism evidence="5 6">
    <name type="scientific">Effrenium voratum</name>
    <dbReference type="NCBI Taxonomy" id="2562239"/>
    <lineage>
        <taxon>Eukaryota</taxon>
        <taxon>Sar</taxon>
        <taxon>Alveolata</taxon>
        <taxon>Dinophyceae</taxon>
        <taxon>Suessiales</taxon>
        <taxon>Symbiodiniaceae</taxon>
        <taxon>Effrenium</taxon>
    </lineage>
</organism>
<name>A0AA36ISP2_9DINO</name>
<comment type="caution">
    <text evidence="5">The sequence shown here is derived from an EMBL/GenBank/DDBJ whole genome shotgun (WGS) entry which is preliminary data.</text>
</comment>
<dbReference type="PROSITE" id="PS50222">
    <property type="entry name" value="EF_HAND_2"/>
    <property type="match status" value="1"/>
</dbReference>
<feature type="domain" description="EF-hand" evidence="4">
    <location>
        <begin position="560"/>
        <end position="595"/>
    </location>
</feature>
<protein>
    <recommendedName>
        <fullName evidence="4">EF-hand domain-containing protein</fullName>
    </recommendedName>
</protein>
<dbReference type="PROSITE" id="PS00018">
    <property type="entry name" value="EF_HAND_1"/>
    <property type="match status" value="1"/>
</dbReference>
<evidence type="ECO:0000259" key="4">
    <source>
        <dbReference type="PROSITE" id="PS50222"/>
    </source>
</evidence>
<gene>
    <name evidence="5" type="ORF">EVOR1521_LOCUS18172</name>
</gene>
<keyword evidence="3" id="KW-1133">Transmembrane helix</keyword>